<evidence type="ECO:0000256" key="7">
    <source>
        <dbReference type="RuleBase" id="RU367155"/>
    </source>
</evidence>
<dbReference type="RefSeq" id="XP_001643708.1">
    <property type="nucleotide sequence ID" value="XM_001643658.1"/>
</dbReference>
<feature type="compositionally biased region" description="Polar residues" evidence="8">
    <location>
        <begin position="203"/>
        <end position="214"/>
    </location>
</feature>
<evidence type="ECO:0000256" key="2">
    <source>
        <dbReference type="ARBA" id="ARBA00023015"/>
    </source>
</evidence>
<dbReference type="STRING" id="436907.A7TPG4"/>
<dbReference type="PRINTS" id="PR00616">
    <property type="entry name" value="CCAATSUBUNTB"/>
</dbReference>
<dbReference type="OrthoDB" id="1097733at2759"/>
<dbReference type="PROSITE" id="PS00686">
    <property type="entry name" value="NFYA_HAP2_1"/>
    <property type="match status" value="1"/>
</dbReference>
<dbReference type="Gene3D" id="6.10.250.2430">
    <property type="match status" value="1"/>
</dbReference>
<dbReference type="SMART" id="SM00521">
    <property type="entry name" value="CBF"/>
    <property type="match status" value="1"/>
</dbReference>
<keyword evidence="6 7" id="KW-0539">Nucleus</keyword>
<dbReference type="eggNOG" id="KOG1561">
    <property type="taxonomic scope" value="Eukaryota"/>
</dbReference>
<dbReference type="PANTHER" id="PTHR12632">
    <property type="entry name" value="TRANSCRIPTION FACTOR NF-Y ALPHA-RELATED"/>
    <property type="match status" value="1"/>
</dbReference>
<dbReference type="EMBL" id="DS480442">
    <property type="protein sequence ID" value="EDO15850.1"/>
    <property type="molecule type" value="Genomic_DNA"/>
</dbReference>
<proteinExistence type="inferred from homology"/>
<evidence type="ECO:0000256" key="6">
    <source>
        <dbReference type="ARBA" id="ARBA00023242"/>
    </source>
</evidence>
<keyword evidence="10" id="KW-1185">Reference proteome</keyword>
<evidence type="ECO:0000256" key="4">
    <source>
        <dbReference type="ARBA" id="ARBA00023159"/>
    </source>
</evidence>
<reference evidence="9 10" key="1">
    <citation type="journal article" date="2007" name="Proc. Natl. Acad. Sci. U.S.A.">
        <title>Independent sorting-out of thousands of duplicated gene pairs in two yeast species descended from a whole-genome duplication.</title>
        <authorList>
            <person name="Scannell D.R."/>
            <person name="Frank A.C."/>
            <person name="Conant G.C."/>
            <person name="Byrne K.P."/>
            <person name="Woolfit M."/>
            <person name="Wolfe K.H."/>
        </authorList>
    </citation>
    <scope>NUCLEOTIDE SEQUENCE [LARGE SCALE GENOMIC DNA]</scope>
    <source>
        <strain evidence="10">ATCC 22028 / DSM 70294 / BCRC 21397 / CBS 2163 / NBRC 10782 / NRRL Y-8283 / UCD 57-17</strain>
    </source>
</reference>
<dbReference type="Proteomes" id="UP000000267">
    <property type="component" value="Unassembled WGS sequence"/>
</dbReference>
<evidence type="ECO:0000256" key="8">
    <source>
        <dbReference type="SAM" id="MobiDB-lite"/>
    </source>
</evidence>
<protein>
    <recommendedName>
        <fullName evidence="7">Transcriptional activator HAP2</fullName>
    </recommendedName>
</protein>
<dbReference type="Pfam" id="PF02045">
    <property type="entry name" value="CBFB_NFYA"/>
    <property type="match status" value="1"/>
</dbReference>
<dbReference type="GO" id="GO:0003700">
    <property type="term" value="F:DNA-binding transcription factor activity"/>
    <property type="evidence" value="ECO:0007669"/>
    <property type="project" value="UniProtKB-UniRule"/>
</dbReference>
<feature type="region of interest" description="Disordered" evidence="8">
    <location>
        <begin position="162"/>
        <end position="218"/>
    </location>
</feature>
<evidence type="ECO:0000256" key="3">
    <source>
        <dbReference type="ARBA" id="ARBA00023125"/>
    </source>
</evidence>
<evidence type="ECO:0000256" key="5">
    <source>
        <dbReference type="ARBA" id="ARBA00023163"/>
    </source>
</evidence>
<accession>A7TPG4</accession>
<evidence type="ECO:0000313" key="10">
    <source>
        <dbReference type="Proteomes" id="UP000000267"/>
    </source>
</evidence>
<keyword evidence="4" id="KW-0010">Activator</keyword>
<comment type="subcellular location">
    <subcellularLocation>
        <location evidence="1 7">Nucleus</location>
    </subcellularLocation>
</comment>
<feature type="compositionally biased region" description="Low complexity" evidence="8">
    <location>
        <begin position="163"/>
        <end position="202"/>
    </location>
</feature>
<dbReference type="PROSITE" id="PS51152">
    <property type="entry name" value="NFYA_HAP2_2"/>
    <property type="match status" value="1"/>
</dbReference>
<dbReference type="AlphaFoldDB" id="A7TPG4"/>
<gene>
    <name evidence="9" type="ORF">Kpol_507p12</name>
</gene>
<organism evidence="10">
    <name type="scientific">Vanderwaltozyma polyspora (strain ATCC 22028 / DSM 70294 / BCRC 21397 / CBS 2163 / NBRC 10782 / NRRL Y-8283 / UCD 57-17)</name>
    <name type="common">Kluyveromyces polysporus</name>
    <dbReference type="NCBI Taxonomy" id="436907"/>
    <lineage>
        <taxon>Eukaryota</taxon>
        <taxon>Fungi</taxon>
        <taxon>Dikarya</taxon>
        <taxon>Ascomycota</taxon>
        <taxon>Saccharomycotina</taxon>
        <taxon>Saccharomycetes</taxon>
        <taxon>Saccharomycetales</taxon>
        <taxon>Saccharomycetaceae</taxon>
        <taxon>Vanderwaltozyma</taxon>
    </lineage>
</organism>
<dbReference type="InParanoid" id="A7TPG4"/>
<evidence type="ECO:0000313" key="9">
    <source>
        <dbReference type="EMBL" id="EDO15850.1"/>
    </source>
</evidence>
<sequence>MNGEQESDFHPLETLIRYSTDDLDIRGANNGLSKVNGEDIIERVIIEEQDPAELYLYDQPHSTSVKQYSNVLADHAKKYGNLKIEDNNYKIGESMDRKVASSTEDTDLLKDTTTDDQAFGELLQKQTQSLTAREESADISNTKLDLKEGSYFETSLDSGFGMTNSDNATATTSTTATTTTTTTTTTTATAVTESTTTSNNSNIVSSITNGNQGEESTEQPFYVNAKQYYRILKRRYARAKLEENLKISRERKPYLHESRHKHAMRRPRGQGGRFLTASEIAAMKEKEKANGTSTDTVESSST</sequence>
<dbReference type="GeneID" id="5543964"/>
<comment type="subunit">
    <text evidence="7">Heterotrimer.</text>
</comment>
<dbReference type="InterPro" id="IPR018362">
    <property type="entry name" value="CCAAT-binding_factor_CS"/>
</dbReference>
<dbReference type="GO" id="GO:0003677">
    <property type="term" value="F:DNA binding"/>
    <property type="evidence" value="ECO:0007669"/>
    <property type="project" value="UniProtKB-KW"/>
</dbReference>
<comment type="similarity">
    <text evidence="7">Belongs to the NFYA/HAP2 subunit family.</text>
</comment>
<evidence type="ECO:0000256" key="1">
    <source>
        <dbReference type="ARBA" id="ARBA00004123"/>
    </source>
</evidence>
<dbReference type="HOGENOM" id="CLU_080763_0_0_1"/>
<dbReference type="InterPro" id="IPR001289">
    <property type="entry name" value="NFYA"/>
</dbReference>
<name>A7TPG4_VANPO</name>
<comment type="function">
    <text evidence="7">Component of the sequence-specific heterotrimeric transcription factor (NF-Y) which specifically recognizes a 5'-CCAAT-3' box motif found in the promoters of its target genes.</text>
</comment>
<dbReference type="PhylomeDB" id="A7TPG4"/>
<keyword evidence="5 7" id="KW-0804">Transcription</keyword>
<dbReference type="GO" id="GO:0016602">
    <property type="term" value="C:CCAAT-binding factor complex"/>
    <property type="evidence" value="ECO:0007669"/>
    <property type="project" value="InterPro"/>
</dbReference>
<keyword evidence="2 7" id="KW-0805">Transcription regulation</keyword>
<keyword evidence="3 7" id="KW-0238">DNA-binding</keyword>
<dbReference type="KEGG" id="vpo:Kpol_507p12"/>